<feature type="transmembrane region" description="Helical" evidence="1">
    <location>
        <begin position="196"/>
        <end position="214"/>
    </location>
</feature>
<dbReference type="EMBL" id="HG934468">
    <property type="protein sequence ID" value="CDN32040.1"/>
    <property type="molecule type" value="Genomic_DNA"/>
</dbReference>
<name>A0A060R902_9BACT</name>
<organism evidence="2 3">
    <name type="scientific">Mucinivorans hirudinis</name>
    <dbReference type="NCBI Taxonomy" id="1433126"/>
    <lineage>
        <taxon>Bacteria</taxon>
        <taxon>Pseudomonadati</taxon>
        <taxon>Bacteroidota</taxon>
        <taxon>Bacteroidia</taxon>
        <taxon>Bacteroidales</taxon>
        <taxon>Rikenellaceae</taxon>
        <taxon>Mucinivorans</taxon>
    </lineage>
</organism>
<keyword evidence="1" id="KW-1133">Transmembrane helix</keyword>
<protein>
    <recommendedName>
        <fullName evidence="4">Oligosaccharide repeat unit polymerase Wzy</fullName>
    </recommendedName>
</protein>
<feature type="transmembrane region" description="Helical" evidence="1">
    <location>
        <begin position="344"/>
        <end position="363"/>
    </location>
</feature>
<evidence type="ECO:0000313" key="2">
    <source>
        <dbReference type="EMBL" id="CDN32040.1"/>
    </source>
</evidence>
<gene>
    <name evidence="2" type="ORF">BN938_1963</name>
</gene>
<dbReference type="Proteomes" id="UP000027616">
    <property type="component" value="Chromosome I"/>
</dbReference>
<sequence>MNSSTIIDKKNSFAGIILDIFTAVLLALTFIPQLRIFSFYNYLQLFVGSSWFVVAFISNHSFFLSRNGYLWKSTLCILIMMLIPFLFSNQTMVNRAANIAVVFIYYWIYNYNSTYRGITSNLRVIIISLPMILYTTINTIRELLVNPYASRSIKTTVNETGDLALSGIGGYGLVYSVVIIVFILIPIIFERKKLGINFWGVSVIIGLIMLFIYLVILSNFFTALLLVMAGVISMILLYRSKSMLFLIVPFTLAYLPLQKDINMAVIDTICDFSQENGKTYLRLQEIKSEILLGGNTESVDSRSDVTKTTIDLFSEYPILGYIAGAGEEFNLQRVGQHSTVLDAFAMYGIFIGSFFLWVMWLPFKYCLSRRISYRMNVFSWIVGGSFIVLITANNITPSIGYAAFFVFPTIFDYINKKIYEQK</sequence>
<feature type="transmembrane region" description="Helical" evidence="1">
    <location>
        <begin position="93"/>
        <end position="109"/>
    </location>
</feature>
<dbReference type="KEGG" id="rbc:BN938_1963"/>
<accession>A0A060R902</accession>
<keyword evidence="1" id="KW-0472">Membrane</keyword>
<evidence type="ECO:0008006" key="4">
    <source>
        <dbReference type="Google" id="ProtNLM"/>
    </source>
</evidence>
<feature type="transmembrane region" description="Helical" evidence="1">
    <location>
        <begin position="168"/>
        <end position="189"/>
    </location>
</feature>
<evidence type="ECO:0000256" key="1">
    <source>
        <dbReference type="SAM" id="Phobius"/>
    </source>
</evidence>
<dbReference type="HOGENOM" id="CLU_650229_0_0_10"/>
<dbReference type="OrthoDB" id="1118890at2"/>
<feature type="transmembrane region" description="Helical" evidence="1">
    <location>
        <begin position="243"/>
        <end position="258"/>
    </location>
</feature>
<proteinExistence type="predicted"/>
<dbReference type="STRING" id="1433126.BN938_1963"/>
<evidence type="ECO:0000313" key="3">
    <source>
        <dbReference type="Proteomes" id="UP000027616"/>
    </source>
</evidence>
<feature type="transmembrane region" description="Helical" evidence="1">
    <location>
        <begin position="37"/>
        <end position="57"/>
    </location>
</feature>
<feature type="transmembrane region" description="Helical" evidence="1">
    <location>
        <begin position="69"/>
        <end position="87"/>
    </location>
</feature>
<feature type="transmembrane region" description="Helical" evidence="1">
    <location>
        <begin position="220"/>
        <end position="238"/>
    </location>
</feature>
<keyword evidence="1" id="KW-0812">Transmembrane</keyword>
<feature type="transmembrane region" description="Helical" evidence="1">
    <location>
        <begin position="12"/>
        <end position="31"/>
    </location>
</feature>
<keyword evidence="3" id="KW-1185">Reference proteome</keyword>
<feature type="transmembrane region" description="Helical" evidence="1">
    <location>
        <begin position="121"/>
        <end position="140"/>
    </location>
</feature>
<dbReference type="AlphaFoldDB" id="A0A060R902"/>
<dbReference type="eggNOG" id="ENOG5033M6G">
    <property type="taxonomic scope" value="Bacteria"/>
</dbReference>
<reference evidence="2 3" key="1">
    <citation type="journal article" date="2015" name="Genome Announc.">
        <title>Complete Genome Sequence of the Novel Leech Symbiont Mucinivorans hirudinis M3T.</title>
        <authorList>
            <person name="Nelson M.C."/>
            <person name="Bomar L."/>
            <person name="Graf J."/>
        </authorList>
    </citation>
    <scope>NUCLEOTIDE SEQUENCE [LARGE SCALE GENOMIC DNA]</scope>
    <source>
        <strain evidence="3">M3</strain>
    </source>
</reference>